<dbReference type="Proteomes" id="UP000070444">
    <property type="component" value="Unassembled WGS sequence"/>
</dbReference>
<protein>
    <recommendedName>
        <fullName evidence="5 17">Dihydroorotate dehydrogenase (quinone), mitochondrial</fullName>
        <shortName evidence="17">DHOdehase</shortName>
        <ecNumber evidence="4 17">1.3.5.2</ecNumber>
    </recommendedName>
</protein>
<feature type="domain" description="Dihydroorotate dehydrogenase catalytic" evidence="18">
    <location>
        <begin position="101"/>
        <end position="429"/>
    </location>
</feature>
<keyword evidence="15" id="KW-0472">Membrane</keyword>
<dbReference type="CDD" id="cd04738">
    <property type="entry name" value="DHOD_2_like"/>
    <property type="match status" value="1"/>
</dbReference>
<dbReference type="PANTHER" id="PTHR48109">
    <property type="entry name" value="DIHYDROOROTATE DEHYDROGENASE (QUINONE), MITOCHONDRIAL-RELATED"/>
    <property type="match status" value="1"/>
</dbReference>
<dbReference type="AlphaFoldDB" id="A0A137PHV6"/>
<evidence type="ECO:0000256" key="7">
    <source>
        <dbReference type="ARBA" id="ARBA00022643"/>
    </source>
</evidence>
<dbReference type="GO" id="GO:0044205">
    <property type="term" value="P:'de novo' UMP biosynthetic process"/>
    <property type="evidence" value="ECO:0007669"/>
    <property type="project" value="UniProtKB-UniPathway"/>
</dbReference>
<dbReference type="GO" id="GO:0006207">
    <property type="term" value="P:'de novo' pyrimidine nucleobase biosynthetic process"/>
    <property type="evidence" value="ECO:0007669"/>
    <property type="project" value="InterPro"/>
</dbReference>
<dbReference type="InterPro" id="IPR013785">
    <property type="entry name" value="Aldolase_TIM"/>
</dbReference>
<evidence type="ECO:0000256" key="17">
    <source>
        <dbReference type="RuleBase" id="RU361255"/>
    </source>
</evidence>
<evidence type="ECO:0000256" key="4">
    <source>
        <dbReference type="ARBA" id="ARBA00012791"/>
    </source>
</evidence>
<comment type="cofactor">
    <cofactor evidence="17">
        <name>FMN</name>
        <dbReference type="ChEBI" id="CHEBI:58210"/>
    </cofactor>
    <text evidence="17">Binds 1 FMN per subunit.</text>
</comment>
<accession>A0A137PHV6</accession>
<keyword evidence="9 17" id="KW-0999">Mitochondrion inner membrane</keyword>
<keyword evidence="11" id="KW-0665">Pyrimidine biosynthesis</keyword>
<evidence type="ECO:0000256" key="1">
    <source>
        <dbReference type="ARBA" id="ARBA00004434"/>
    </source>
</evidence>
<dbReference type="InterPro" id="IPR005720">
    <property type="entry name" value="Dihydroorotate_DH_cat"/>
</dbReference>
<evidence type="ECO:0000256" key="15">
    <source>
        <dbReference type="ARBA" id="ARBA00023136"/>
    </source>
</evidence>
<sequence>MPLPRFNPINQAKRGLFTSASRKTPLSFYEKFRGAIITVGAATGGVLLYGYYRDSSSAIHQYAINPLMRFFLDPETAHRVSILGCKFGLGPKSYQIDDEKLAVKVWGHRFANPVGISAGYDKHAEAIDPLFNLGFGLVEIGSVTPKPQEGNPLPRFFRLSEDKAVINRYGFNSDGHDAVEERLQRRFWSLLRDSHWESSSRELKDPNYSYNLQGEKSGHKDKWLGVNLGKNKVSPAESNQDYVDGVHKLGPYADYLVVNISSPNTPGLRDLQKTESLRRLIKEAQDARNTLPSPLPPLLVKIAPDLSDEEAKDISSVLKDLKVDGVIISNTTISRPSTLKSGLTDPKTVAQVGGLSGPAVKPLAVSLVKKIYNLTEGKVPIVGCGGISSGQDAVDFAKAGASLVQFYTHLGYRGPGAVDEIKREVTELLEKENTTWEKIIGQDHRN</sequence>
<organism evidence="19 20">
    <name type="scientific">Conidiobolus coronatus (strain ATCC 28846 / CBS 209.66 / NRRL 28638)</name>
    <name type="common">Delacroixia coronata</name>
    <dbReference type="NCBI Taxonomy" id="796925"/>
    <lineage>
        <taxon>Eukaryota</taxon>
        <taxon>Fungi</taxon>
        <taxon>Fungi incertae sedis</taxon>
        <taxon>Zoopagomycota</taxon>
        <taxon>Entomophthoromycotina</taxon>
        <taxon>Entomophthoromycetes</taxon>
        <taxon>Entomophthorales</taxon>
        <taxon>Ancylistaceae</taxon>
        <taxon>Conidiobolus</taxon>
    </lineage>
</organism>
<evidence type="ECO:0000256" key="16">
    <source>
        <dbReference type="ARBA" id="ARBA00048639"/>
    </source>
</evidence>
<evidence type="ECO:0000256" key="2">
    <source>
        <dbReference type="ARBA" id="ARBA00005161"/>
    </source>
</evidence>
<dbReference type="NCBIfam" id="TIGR01036">
    <property type="entry name" value="pyrD_sub2"/>
    <property type="match status" value="1"/>
</dbReference>
<keyword evidence="10" id="KW-0809">Transit peptide</keyword>
<dbReference type="InterPro" id="IPR001295">
    <property type="entry name" value="Dihydroorotate_DH_CS"/>
</dbReference>
<dbReference type="EC" id="1.3.5.2" evidence="4 17"/>
<evidence type="ECO:0000256" key="8">
    <source>
        <dbReference type="ARBA" id="ARBA00022692"/>
    </source>
</evidence>
<evidence type="ECO:0000256" key="11">
    <source>
        <dbReference type="ARBA" id="ARBA00022975"/>
    </source>
</evidence>
<comment type="subcellular location">
    <subcellularLocation>
        <location evidence="1 17">Mitochondrion inner membrane</location>
        <topology evidence="1 17">Single-pass membrane protein</topology>
    </subcellularLocation>
</comment>
<keyword evidence="6 17" id="KW-0285">Flavoprotein</keyword>
<keyword evidence="12" id="KW-1133">Transmembrane helix</keyword>
<dbReference type="PANTHER" id="PTHR48109:SF4">
    <property type="entry name" value="DIHYDROOROTATE DEHYDROGENASE (QUINONE), MITOCHONDRIAL"/>
    <property type="match status" value="1"/>
</dbReference>
<dbReference type="STRING" id="796925.A0A137PHV6"/>
<reference evidence="19 20" key="1">
    <citation type="journal article" date="2015" name="Genome Biol. Evol.">
        <title>Phylogenomic analyses indicate that early fungi evolved digesting cell walls of algal ancestors of land plants.</title>
        <authorList>
            <person name="Chang Y."/>
            <person name="Wang S."/>
            <person name="Sekimoto S."/>
            <person name="Aerts A.L."/>
            <person name="Choi C."/>
            <person name="Clum A."/>
            <person name="LaButti K.M."/>
            <person name="Lindquist E.A."/>
            <person name="Yee Ngan C."/>
            <person name="Ohm R.A."/>
            <person name="Salamov A.A."/>
            <person name="Grigoriev I.V."/>
            <person name="Spatafora J.W."/>
            <person name="Berbee M.L."/>
        </authorList>
    </citation>
    <scope>NUCLEOTIDE SEQUENCE [LARGE SCALE GENOMIC DNA]</scope>
    <source>
        <strain evidence="19 20">NRRL 28638</strain>
    </source>
</reference>
<dbReference type="OrthoDB" id="14784at2759"/>
<dbReference type="GO" id="GO:0106430">
    <property type="term" value="F:dihydroorotate dehydrogenase (quinone) activity"/>
    <property type="evidence" value="ECO:0007669"/>
    <property type="project" value="UniProtKB-EC"/>
</dbReference>
<keyword evidence="8" id="KW-0812">Transmembrane</keyword>
<keyword evidence="20" id="KW-1185">Reference proteome</keyword>
<evidence type="ECO:0000256" key="5">
    <source>
        <dbReference type="ARBA" id="ARBA00017599"/>
    </source>
</evidence>
<evidence type="ECO:0000256" key="6">
    <source>
        <dbReference type="ARBA" id="ARBA00022630"/>
    </source>
</evidence>
<dbReference type="FunFam" id="3.20.20.70:FF:000066">
    <property type="entry name" value="Dihydroorotate dehydrogenase (quinone), mitochondrial"/>
    <property type="match status" value="1"/>
</dbReference>
<dbReference type="EMBL" id="KQ964422">
    <property type="protein sequence ID" value="KXN74572.1"/>
    <property type="molecule type" value="Genomic_DNA"/>
</dbReference>
<comment type="similarity">
    <text evidence="3 17">Belongs to the dihydroorotate dehydrogenase family. Type 2 subfamily.</text>
</comment>
<dbReference type="Gene3D" id="3.20.20.70">
    <property type="entry name" value="Aldolase class I"/>
    <property type="match status" value="1"/>
</dbReference>
<dbReference type="OMA" id="IYGTDTR"/>
<dbReference type="InterPro" id="IPR050074">
    <property type="entry name" value="DHO_dehydrogenase"/>
</dbReference>
<dbReference type="SUPFAM" id="SSF51395">
    <property type="entry name" value="FMN-linked oxidoreductases"/>
    <property type="match status" value="1"/>
</dbReference>
<dbReference type="GO" id="GO:0005743">
    <property type="term" value="C:mitochondrial inner membrane"/>
    <property type="evidence" value="ECO:0007669"/>
    <property type="project" value="UniProtKB-SubCell"/>
</dbReference>
<dbReference type="UniPathway" id="UPA00070">
    <property type="reaction ID" value="UER00946"/>
</dbReference>
<evidence type="ECO:0000256" key="14">
    <source>
        <dbReference type="ARBA" id="ARBA00023128"/>
    </source>
</evidence>
<dbReference type="PROSITE" id="PS00911">
    <property type="entry name" value="DHODEHASE_1"/>
    <property type="match status" value="1"/>
</dbReference>
<evidence type="ECO:0000256" key="9">
    <source>
        <dbReference type="ARBA" id="ARBA00022792"/>
    </source>
</evidence>
<evidence type="ECO:0000256" key="10">
    <source>
        <dbReference type="ARBA" id="ARBA00022946"/>
    </source>
</evidence>
<name>A0A137PHV6_CONC2</name>
<dbReference type="PROSITE" id="PS00912">
    <property type="entry name" value="DHODEHASE_2"/>
    <property type="match status" value="1"/>
</dbReference>
<evidence type="ECO:0000256" key="13">
    <source>
        <dbReference type="ARBA" id="ARBA00023002"/>
    </source>
</evidence>
<comment type="pathway">
    <text evidence="2 17">Pyrimidine metabolism; UMP biosynthesis via de novo pathway; orotate from (S)-dihydroorotate (quinone route): step 1/1.</text>
</comment>
<dbReference type="Pfam" id="PF01180">
    <property type="entry name" value="DHO_dh"/>
    <property type="match status" value="1"/>
</dbReference>
<evidence type="ECO:0000313" key="19">
    <source>
        <dbReference type="EMBL" id="KXN74572.1"/>
    </source>
</evidence>
<comment type="catalytic activity">
    <reaction evidence="16 17">
        <text>(S)-dihydroorotate + a quinone = orotate + a quinol</text>
        <dbReference type="Rhea" id="RHEA:30187"/>
        <dbReference type="ChEBI" id="CHEBI:24646"/>
        <dbReference type="ChEBI" id="CHEBI:30839"/>
        <dbReference type="ChEBI" id="CHEBI:30864"/>
        <dbReference type="ChEBI" id="CHEBI:132124"/>
        <dbReference type="EC" id="1.3.5.2"/>
    </reaction>
</comment>
<evidence type="ECO:0000259" key="18">
    <source>
        <dbReference type="Pfam" id="PF01180"/>
    </source>
</evidence>
<gene>
    <name evidence="19" type="ORF">CONCODRAFT_34556</name>
</gene>
<proteinExistence type="inferred from homology"/>
<evidence type="ECO:0000256" key="12">
    <source>
        <dbReference type="ARBA" id="ARBA00022989"/>
    </source>
</evidence>
<keyword evidence="7 17" id="KW-0288">FMN</keyword>
<dbReference type="InterPro" id="IPR005719">
    <property type="entry name" value="Dihydroorotate_DH_2"/>
</dbReference>
<keyword evidence="13 17" id="KW-0560">Oxidoreductase</keyword>
<evidence type="ECO:0000256" key="3">
    <source>
        <dbReference type="ARBA" id="ARBA00005359"/>
    </source>
</evidence>
<evidence type="ECO:0000313" key="20">
    <source>
        <dbReference type="Proteomes" id="UP000070444"/>
    </source>
</evidence>
<keyword evidence="14 17" id="KW-0496">Mitochondrion</keyword>